<organism evidence="1 2">
    <name type="scientific">Populus alba x Populus x berolinensis</name>
    <dbReference type="NCBI Taxonomy" id="444605"/>
    <lineage>
        <taxon>Eukaryota</taxon>
        <taxon>Viridiplantae</taxon>
        <taxon>Streptophyta</taxon>
        <taxon>Embryophyta</taxon>
        <taxon>Tracheophyta</taxon>
        <taxon>Spermatophyta</taxon>
        <taxon>Magnoliopsida</taxon>
        <taxon>eudicotyledons</taxon>
        <taxon>Gunneridae</taxon>
        <taxon>Pentapetalae</taxon>
        <taxon>rosids</taxon>
        <taxon>fabids</taxon>
        <taxon>Malpighiales</taxon>
        <taxon>Salicaceae</taxon>
        <taxon>Saliceae</taxon>
        <taxon>Populus</taxon>
    </lineage>
</organism>
<dbReference type="AlphaFoldDB" id="A0AAD6VU67"/>
<sequence length="48" mass="5071">MGFCQNNMWSSSLSPLLFNTTALPAKPACLCVGTCPAAADIVRVFLPL</sequence>
<evidence type="ECO:0000313" key="1">
    <source>
        <dbReference type="EMBL" id="KAJ6989401.1"/>
    </source>
</evidence>
<accession>A0AAD6VU67</accession>
<evidence type="ECO:0000313" key="2">
    <source>
        <dbReference type="Proteomes" id="UP001164929"/>
    </source>
</evidence>
<comment type="caution">
    <text evidence="1">The sequence shown here is derived from an EMBL/GenBank/DDBJ whole genome shotgun (WGS) entry which is preliminary data.</text>
</comment>
<protein>
    <submittedName>
        <fullName evidence="1">Uncharacterized protein</fullName>
    </submittedName>
</protein>
<dbReference type="Proteomes" id="UP001164929">
    <property type="component" value="Chromosome 8"/>
</dbReference>
<name>A0AAD6VU67_9ROSI</name>
<proteinExistence type="predicted"/>
<keyword evidence="2" id="KW-1185">Reference proteome</keyword>
<reference evidence="1" key="1">
    <citation type="journal article" date="2023" name="Mol. Ecol. Resour.">
        <title>Chromosome-level genome assembly of a triploid poplar Populus alba 'Berolinensis'.</title>
        <authorList>
            <person name="Chen S."/>
            <person name="Yu Y."/>
            <person name="Wang X."/>
            <person name="Wang S."/>
            <person name="Zhang T."/>
            <person name="Zhou Y."/>
            <person name="He R."/>
            <person name="Meng N."/>
            <person name="Wang Y."/>
            <person name="Liu W."/>
            <person name="Liu Z."/>
            <person name="Liu J."/>
            <person name="Guo Q."/>
            <person name="Huang H."/>
            <person name="Sederoff R.R."/>
            <person name="Wang G."/>
            <person name="Qu G."/>
            <person name="Chen S."/>
        </authorList>
    </citation>
    <scope>NUCLEOTIDE SEQUENCE</scope>
    <source>
        <strain evidence="1">SC-2020</strain>
    </source>
</reference>
<gene>
    <name evidence="1" type="ORF">NC653_022091</name>
</gene>
<dbReference type="EMBL" id="JAQIZT010000008">
    <property type="protein sequence ID" value="KAJ6989401.1"/>
    <property type="molecule type" value="Genomic_DNA"/>
</dbReference>